<dbReference type="Pfam" id="PF07727">
    <property type="entry name" value="RVT_2"/>
    <property type="match status" value="1"/>
</dbReference>
<sequence>MNNILFDLFVNQKSEKEIWNTLETRYGGDDPGRKKYVLGKWLQFHMADDKPIMDQVHEYENLVADVLSEGIYGLIIHQMDVKKAFLNGDLKEEIYMEQPKGFAFPGQEDKVRSVMFLMNYTRPDTAYAVSRLSRYTHNPNNEHWSALHRLLRYLKGQEAEWLRNLVGDMPMWGSSIPVSIHCDSQAAIGIGKNYAYNGKRRYIRIRYDAVKELLKNGIISLKYVRSERNLANPLTKGLTRRIILETSRAMEFNPKTNMVISI</sequence>
<dbReference type="AlphaFoldDB" id="A0AAE1XCC3"/>
<dbReference type="Proteomes" id="UP001289374">
    <property type="component" value="Unassembled WGS sequence"/>
</dbReference>
<accession>A0AAE1XCC3</accession>
<evidence type="ECO:0000313" key="3">
    <source>
        <dbReference type="Proteomes" id="UP001289374"/>
    </source>
</evidence>
<dbReference type="PANTHER" id="PTHR11439">
    <property type="entry name" value="GAG-POL-RELATED RETROTRANSPOSON"/>
    <property type="match status" value="1"/>
</dbReference>
<organism evidence="2 3">
    <name type="scientific">Sesamum angolense</name>
    <dbReference type="NCBI Taxonomy" id="2727404"/>
    <lineage>
        <taxon>Eukaryota</taxon>
        <taxon>Viridiplantae</taxon>
        <taxon>Streptophyta</taxon>
        <taxon>Embryophyta</taxon>
        <taxon>Tracheophyta</taxon>
        <taxon>Spermatophyta</taxon>
        <taxon>Magnoliopsida</taxon>
        <taxon>eudicotyledons</taxon>
        <taxon>Gunneridae</taxon>
        <taxon>Pentapetalae</taxon>
        <taxon>asterids</taxon>
        <taxon>lamiids</taxon>
        <taxon>Lamiales</taxon>
        <taxon>Pedaliaceae</taxon>
        <taxon>Sesamum</taxon>
    </lineage>
</organism>
<dbReference type="Pfam" id="PF14223">
    <property type="entry name" value="Retrotran_gag_2"/>
    <property type="match status" value="1"/>
</dbReference>
<dbReference type="CDD" id="cd09272">
    <property type="entry name" value="RNase_HI_RT_Ty1"/>
    <property type="match status" value="1"/>
</dbReference>
<dbReference type="PANTHER" id="PTHR11439:SF440">
    <property type="entry name" value="INTEGRASE CATALYTIC DOMAIN-CONTAINING PROTEIN"/>
    <property type="match status" value="1"/>
</dbReference>
<dbReference type="InterPro" id="IPR013103">
    <property type="entry name" value="RVT_2"/>
</dbReference>
<proteinExistence type="predicted"/>
<keyword evidence="3" id="KW-1185">Reference proteome</keyword>
<reference evidence="2" key="2">
    <citation type="journal article" date="2024" name="Plant">
        <title>Genomic evolution and insights into agronomic trait innovations of Sesamum species.</title>
        <authorList>
            <person name="Miao H."/>
            <person name="Wang L."/>
            <person name="Qu L."/>
            <person name="Liu H."/>
            <person name="Sun Y."/>
            <person name="Le M."/>
            <person name="Wang Q."/>
            <person name="Wei S."/>
            <person name="Zheng Y."/>
            <person name="Lin W."/>
            <person name="Duan Y."/>
            <person name="Cao H."/>
            <person name="Xiong S."/>
            <person name="Wang X."/>
            <person name="Wei L."/>
            <person name="Li C."/>
            <person name="Ma Q."/>
            <person name="Ju M."/>
            <person name="Zhao R."/>
            <person name="Li G."/>
            <person name="Mu C."/>
            <person name="Tian Q."/>
            <person name="Mei H."/>
            <person name="Zhang T."/>
            <person name="Gao T."/>
            <person name="Zhang H."/>
        </authorList>
    </citation>
    <scope>NUCLEOTIDE SEQUENCE</scope>
    <source>
        <strain evidence="2">K16</strain>
    </source>
</reference>
<feature type="domain" description="Reverse transcriptase Ty1/copia-type" evidence="1">
    <location>
        <begin position="72"/>
        <end position="112"/>
    </location>
</feature>
<gene>
    <name evidence="2" type="ORF">Sango_0005700</name>
</gene>
<comment type="caution">
    <text evidence="2">The sequence shown here is derived from an EMBL/GenBank/DDBJ whole genome shotgun (WGS) entry which is preliminary data.</text>
</comment>
<name>A0AAE1XCC3_9LAMI</name>
<dbReference type="EMBL" id="JACGWL010000001">
    <property type="protein sequence ID" value="KAK4409327.1"/>
    <property type="molecule type" value="Genomic_DNA"/>
</dbReference>
<evidence type="ECO:0000259" key="1">
    <source>
        <dbReference type="Pfam" id="PF07727"/>
    </source>
</evidence>
<protein>
    <recommendedName>
        <fullName evidence="1">Reverse transcriptase Ty1/copia-type domain-containing protein</fullName>
    </recommendedName>
</protein>
<evidence type="ECO:0000313" key="2">
    <source>
        <dbReference type="EMBL" id="KAK4409327.1"/>
    </source>
</evidence>
<reference evidence="2" key="1">
    <citation type="submission" date="2020-06" db="EMBL/GenBank/DDBJ databases">
        <authorList>
            <person name="Li T."/>
            <person name="Hu X."/>
            <person name="Zhang T."/>
            <person name="Song X."/>
            <person name="Zhang H."/>
            <person name="Dai N."/>
            <person name="Sheng W."/>
            <person name="Hou X."/>
            <person name="Wei L."/>
        </authorList>
    </citation>
    <scope>NUCLEOTIDE SEQUENCE</scope>
    <source>
        <strain evidence="2">K16</strain>
        <tissue evidence="2">Leaf</tissue>
    </source>
</reference>